<sequence length="162" mass="15617">MASTVFCASALALSACGGGDDSNTGASAPATSGAPVATTGAPATSEARAAAAAAAASDKEICDAAVRATTAFTKKLTETLQAGKEFSNADVQAAWTAMATELAVAEGGDSAVAKAAQTLTAELKTAAAAPDPTVAEESPAYQKAGADLDAACKAVGVDINFS</sequence>
<evidence type="ECO:0000313" key="2">
    <source>
        <dbReference type="EMBL" id="MDP9794107.1"/>
    </source>
</evidence>
<comment type="caution">
    <text evidence="2">The sequence shown here is derived from an EMBL/GenBank/DDBJ whole genome shotgun (WGS) entry which is preliminary data.</text>
</comment>
<dbReference type="RefSeq" id="WP_306839813.1">
    <property type="nucleotide sequence ID" value="NZ_JAUSRA010000001.1"/>
</dbReference>
<protein>
    <recommendedName>
        <fullName evidence="4">Lipoprotein</fullName>
    </recommendedName>
</protein>
<proteinExistence type="predicted"/>
<evidence type="ECO:0008006" key="4">
    <source>
        <dbReference type="Google" id="ProtNLM"/>
    </source>
</evidence>
<dbReference type="EMBL" id="JAUSRA010000001">
    <property type="protein sequence ID" value="MDP9794107.1"/>
    <property type="molecule type" value="Genomic_DNA"/>
</dbReference>
<keyword evidence="1" id="KW-0732">Signal</keyword>
<name>A0ABT9MRP7_9ACTN</name>
<feature type="chain" id="PRO_5046864031" description="Lipoprotein" evidence="1">
    <location>
        <begin position="18"/>
        <end position="162"/>
    </location>
</feature>
<organism evidence="2 3">
    <name type="scientific">Catenuloplanes nepalensis</name>
    <dbReference type="NCBI Taxonomy" id="587533"/>
    <lineage>
        <taxon>Bacteria</taxon>
        <taxon>Bacillati</taxon>
        <taxon>Actinomycetota</taxon>
        <taxon>Actinomycetes</taxon>
        <taxon>Micromonosporales</taxon>
        <taxon>Micromonosporaceae</taxon>
        <taxon>Catenuloplanes</taxon>
    </lineage>
</organism>
<reference evidence="2 3" key="1">
    <citation type="submission" date="2023-07" db="EMBL/GenBank/DDBJ databases">
        <title>Sequencing the genomes of 1000 actinobacteria strains.</title>
        <authorList>
            <person name="Klenk H.-P."/>
        </authorList>
    </citation>
    <scope>NUCLEOTIDE SEQUENCE [LARGE SCALE GENOMIC DNA]</scope>
    <source>
        <strain evidence="2 3">DSM 44710</strain>
    </source>
</reference>
<dbReference type="Proteomes" id="UP001240984">
    <property type="component" value="Unassembled WGS sequence"/>
</dbReference>
<feature type="signal peptide" evidence="1">
    <location>
        <begin position="1"/>
        <end position="17"/>
    </location>
</feature>
<accession>A0ABT9MRP7</accession>
<evidence type="ECO:0000313" key="3">
    <source>
        <dbReference type="Proteomes" id="UP001240984"/>
    </source>
</evidence>
<keyword evidence="3" id="KW-1185">Reference proteome</keyword>
<evidence type="ECO:0000256" key="1">
    <source>
        <dbReference type="SAM" id="SignalP"/>
    </source>
</evidence>
<gene>
    <name evidence="2" type="ORF">J2S43_002619</name>
</gene>